<keyword evidence="1" id="KW-0472">Membrane</keyword>
<evidence type="ECO:0000313" key="3">
    <source>
        <dbReference type="Proteomes" id="UP000235023"/>
    </source>
</evidence>
<keyword evidence="1" id="KW-0812">Transmembrane</keyword>
<dbReference type="Proteomes" id="UP000235023">
    <property type="component" value="Unassembled WGS sequence"/>
</dbReference>
<evidence type="ECO:0000256" key="1">
    <source>
        <dbReference type="SAM" id="Phobius"/>
    </source>
</evidence>
<keyword evidence="1" id="KW-1133">Transmembrane helix</keyword>
<accession>A0A2J5HFV7</accession>
<gene>
    <name evidence="2" type="ORF">BDW42DRAFT_180124</name>
</gene>
<keyword evidence="3" id="KW-1185">Reference proteome</keyword>
<dbReference type="EMBL" id="KZ559637">
    <property type="protein sequence ID" value="PLN75787.1"/>
    <property type="molecule type" value="Genomic_DNA"/>
</dbReference>
<dbReference type="AlphaFoldDB" id="A0A2J5HFV7"/>
<feature type="transmembrane region" description="Helical" evidence="1">
    <location>
        <begin position="44"/>
        <end position="64"/>
    </location>
</feature>
<reference evidence="3" key="1">
    <citation type="submission" date="2017-12" db="EMBL/GenBank/DDBJ databases">
        <authorList>
            <consortium name="DOE Joint Genome Institute"/>
            <person name="Mondo S.J."/>
            <person name="Kjaerbolling I."/>
            <person name="Vesth T.C."/>
            <person name="Frisvad J.C."/>
            <person name="Nybo J.L."/>
            <person name="Theobald S."/>
            <person name="Kuo A."/>
            <person name="Bowyer P."/>
            <person name="Matsuda Y."/>
            <person name="Lyhne E.K."/>
            <person name="Kogle M.E."/>
            <person name="Clum A."/>
            <person name="Lipzen A."/>
            <person name="Salamov A."/>
            <person name="Ngan C.Y."/>
            <person name="Daum C."/>
            <person name="Chiniquy J."/>
            <person name="Barry K."/>
            <person name="LaButti K."/>
            <person name="Haridas S."/>
            <person name="Simmons B.A."/>
            <person name="Magnuson J.K."/>
            <person name="Mortensen U.H."/>
            <person name="Larsen T.O."/>
            <person name="Grigoriev I.V."/>
            <person name="Baker S.E."/>
            <person name="Andersen M.R."/>
            <person name="Nordberg H.P."/>
            <person name="Cantor M.N."/>
            <person name="Hua S.X."/>
        </authorList>
    </citation>
    <scope>NUCLEOTIDE SEQUENCE [LARGE SCALE GENOMIC DNA]</scope>
    <source>
        <strain evidence="3">IBT 19404</strain>
    </source>
</reference>
<protein>
    <submittedName>
        <fullName evidence="2">Uncharacterized protein</fullName>
    </submittedName>
</protein>
<name>A0A2J5HFV7_9EURO</name>
<proteinExistence type="predicted"/>
<evidence type="ECO:0000313" key="2">
    <source>
        <dbReference type="EMBL" id="PLN75787.1"/>
    </source>
</evidence>
<organism evidence="2 3">
    <name type="scientific">Aspergillus taichungensis</name>
    <dbReference type="NCBI Taxonomy" id="482145"/>
    <lineage>
        <taxon>Eukaryota</taxon>
        <taxon>Fungi</taxon>
        <taxon>Dikarya</taxon>
        <taxon>Ascomycota</taxon>
        <taxon>Pezizomycotina</taxon>
        <taxon>Eurotiomycetes</taxon>
        <taxon>Eurotiomycetidae</taxon>
        <taxon>Eurotiales</taxon>
        <taxon>Aspergillaceae</taxon>
        <taxon>Aspergillus</taxon>
        <taxon>Aspergillus subgen. Circumdati</taxon>
    </lineage>
</organism>
<sequence length="87" mass="9479">MRGDEGTCRYAARGTPIVITIYPGRGSNLVSEQLMRRGMRILRIYLIIWLGFKCGIRGLCGSALDASDDVGGIETYVCASVMYLLSG</sequence>